<evidence type="ECO:0000256" key="1">
    <source>
        <dbReference type="ARBA" id="ARBA00006247"/>
    </source>
</evidence>
<dbReference type="Gene3D" id="1.10.150.900">
    <property type="match status" value="1"/>
</dbReference>
<dbReference type="Gene3D" id="3.30.70.360">
    <property type="match status" value="1"/>
</dbReference>
<keyword evidence="8" id="KW-1185">Reference proteome</keyword>
<keyword evidence="5" id="KW-0862">Zinc</keyword>
<evidence type="ECO:0000256" key="5">
    <source>
        <dbReference type="ARBA" id="ARBA00022833"/>
    </source>
</evidence>
<dbReference type="AlphaFoldDB" id="A0A1H7AF37"/>
<dbReference type="GO" id="GO:0046872">
    <property type="term" value="F:metal ion binding"/>
    <property type="evidence" value="ECO:0007669"/>
    <property type="project" value="UniProtKB-KW"/>
</dbReference>
<keyword evidence="3" id="KW-0479">Metal-binding</keyword>
<keyword evidence="4" id="KW-0378">Hydrolase</keyword>
<evidence type="ECO:0000313" key="8">
    <source>
        <dbReference type="Proteomes" id="UP000183315"/>
    </source>
</evidence>
<dbReference type="GO" id="GO:0006508">
    <property type="term" value="P:proteolysis"/>
    <property type="evidence" value="ECO:0007669"/>
    <property type="project" value="UniProtKB-KW"/>
</dbReference>
<protein>
    <submittedName>
        <fullName evidence="7">Carboxypeptidase PM20D1</fullName>
    </submittedName>
</protein>
<organism evidence="7 8">
    <name type="scientific">Demequina mangrovi</name>
    <dbReference type="NCBI Taxonomy" id="1043493"/>
    <lineage>
        <taxon>Bacteria</taxon>
        <taxon>Bacillati</taxon>
        <taxon>Actinomycetota</taxon>
        <taxon>Actinomycetes</taxon>
        <taxon>Micrococcales</taxon>
        <taxon>Demequinaceae</taxon>
        <taxon>Demequina</taxon>
    </lineage>
</organism>
<feature type="domain" description="Peptidase M20 dimerisation" evidence="6">
    <location>
        <begin position="202"/>
        <end position="345"/>
    </location>
</feature>
<dbReference type="Pfam" id="PF07687">
    <property type="entry name" value="M20_dimer"/>
    <property type="match status" value="1"/>
</dbReference>
<evidence type="ECO:0000256" key="3">
    <source>
        <dbReference type="ARBA" id="ARBA00022723"/>
    </source>
</evidence>
<proteinExistence type="inferred from homology"/>
<dbReference type="SUPFAM" id="SSF53187">
    <property type="entry name" value="Zn-dependent exopeptidases"/>
    <property type="match status" value="1"/>
</dbReference>
<keyword evidence="7" id="KW-0121">Carboxypeptidase</keyword>
<dbReference type="GO" id="GO:0004180">
    <property type="term" value="F:carboxypeptidase activity"/>
    <property type="evidence" value="ECO:0007669"/>
    <property type="project" value="UniProtKB-KW"/>
</dbReference>
<sequence>MTVPSAEAVAEHLAALVRIPTVTPKDAGPHDAVTAATFTALHDALRAFYPRVFAHEVEDIGRAGLLVRIPGAAADRPVVLMAHQDVVPVPADWEAEGWEHEPFAGAIVDGWVHGRGTLDDKGALTVMLEAIESLLAEGWTPAQDLHLLMGADEESYGDCAITAASVLTERGIVPWMVLDEGGAVATGAFPGLDGEAAVIGVSEKGIVDVRLTVEGLGGHASTPPRESAPGILANALARIEAHPHPAAVNDVSVEMLELVGGRLRGPLGALLRRASSLRGVLARVMPRLSPELAAMVRTTVAITQLEGSPAHNVLATRATAVLNMRIAVGSSVEEAVAHIRAVVKDGRVEIEPELPSEPSPVSPRGDDARWAAMLEAVGASYPDALAIPYVMLAASDSRHLAPMSGATYRFAPLRMAKAQREAVHGPNEKVEVESLGRGVAFYRALLTSDRLT</sequence>
<dbReference type="STRING" id="1043493.SAMN05421637_2537"/>
<dbReference type="InterPro" id="IPR002933">
    <property type="entry name" value="Peptidase_M20"/>
</dbReference>
<dbReference type="OrthoDB" id="3665926at2"/>
<evidence type="ECO:0000256" key="4">
    <source>
        <dbReference type="ARBA" id="ARBA00022801"/>
    </source>
</evidence>
<dbReference type="EMBL" id="FNZI01000006">
    <property type="protein sequence ID" value="SEJ64253.1"/>
    <property type="molecule type" value="Genomic_DNA"/>
</dbReference>
<evidence type="ECO:0000256" key="2">
    <source>
        <dbReference type="ARBA" id="ARBA00022670"/>
    </source>
</evidence>
<dbReference type="Pfam" id="PF01546">
    <property type="entry name" value="Peptidase_M20"/>
    <property type="match status" value="1"/>
</dbReference>
<dbReference type="InterPro" id="IPR047177">
    <property type="entry name" value="Pept_M20A"/>
</dbReference>
<dbReference type="InterPro" id="IPR036264">
    <property type="entry name" value="Bact_exopeptidase_dim_dom"/>
</dbReference>
<evidence type="ECO:0000259" key="6">
    <source>
        <dbReference type="Pfam" id="PF07687"/>
    </source>
</evidence>
<dbReference type="Gene3D" id="3.40.630.10">
    <property type="entry name" value="Zn peptidases"/>
    <property type="match status" value="1"/>
</dbReference>
<reference evidence="8" key="1">
    <citation type="submission" date="2016-10" db="EMBL/GenBank/DDBJ databases">
        <authorList>
            <person name="Varghese N."/>
        </authorList>
    </citation>
    <scope>NUCLEOTIDE SEQUENCE [LARGE SCALE GENOMIC DNA]</scope>
    <source>
        <strain evidence="8">DSM 24868</strain>
    </source>
</reference>
<evidence type="ECO:0000313" key="7">
    <source>
        <dbReference type="EMBL" id="SEJ64253.1"/>
    </source>
</evidence>
<dbReference type="Proteomes" id="UP000183315">
    <property type="component" value="Unassembled WGS sequence"/>
</dbReference>
<accession>A0A1H7AF37</accession>
<dbReference type="PANTHER" id="PTHR45962">
    <property type="entry name" value="N-FATTY-ACYL-AMINO ACID SYNTHASE/HYDROLASE PM20D1"/>
    <property type="match status" value="1"/>
</dbReference>
<gene>
    <name evidence="7" type="ORF">SAMN05421637_2537</name>
</gene>
<dbReference type="eggNOG" id="COG0624">
    <property type="taxonomic scope" value="Bacteria"/>
</dbReference>
<dbReference type="RefSeq" id="WP_042215893.1">
    <property type="nucleotide sequence ID" value="NZ_BBLU01000014.1"/>
</dbReference>
<dbReference type="SUPFAM" id="SSF55031">
    <property type="entry name" value="Bacterial exopeptidase dimerisation domain"/>
    <property type="match status" value="1"/>
</dbReference>
<dbReference type="InterPro" id="IPR011650">
    <property type="entry name" value="Peptidase_M20_dimer"/>
</dbReference>
<keyword evidence="2" id="KW-0645">Protease</keyword>
<comment type="similarity">
    <text evidence="1">Belongs to the peptidase M20A family.</text>
</comment>
<name>A0A1H7AF37_9MICO</name>
<dbReference type="PANTHER" id="PTHR45962:SF1">
    <property type="entry name" value="N-FATTY-ACYL-AMINO ACID SYNTHASE_HYDROLASE PM20D1"/>
    <property type="match status" value="1"/>
</dbReference>